<evidence type="ECO:0000313" key="4">
    <source>
        <dbReference type="Proteomes" id="UP001258017"/>
    </source>
</evidence>
<name>A0AAD9VKR9_9HYME</name>
<keyword evidence="4" id="KW-1185">Reference proteome</keyword>
<organism evidence="3 4">
    <name type="scientific">Odynerus spinipes</name>
    <dbReference type="NCBI Taxonomy" id="1348599"/>
    <lineage>
        <taxon>Eukaryota</taxon>
        <taxon>Metazoa</taxon>
        <taxon>Ecdysozoa</taxon>
        <taxon>Arthropoda</taxon>
        <taxon>Hexapoda</taxon>
        <taxon>Insecta</taxon>
        <taxon>Pterygota</taxon>
        <taxon>Neoptera</taxon>
        <taxon>Endopterygota</taxon>
        <taxon>Hymenoptera</taxon>
        <taxon>Apocrita</taxon>
        <taxon>Aculeata</taxon>
        <taxon>Vespoidea</taxon>
        <taxon>Vespidae</taxon>
        <taxon>Eumeninae</taxon>
        <taxon>Odynerus</taxon>
    </lineage>
</organism>
<protein>
    <recommendedName>
        <fullName evidence="2">PiggyBac transposable element-derived protein domain-containing protein</fullName>
    </recommendedName>
</protein>
<evidence type="ECO:0000259" key="2">
    <source>
        <dbReference type="Pfam" id="PF13843"/>
    </source>
</evidence>
<dbReference type="Pfam" id="PF13843">
    <property type="entry name" value="DDE_Tnp_1_7"/>
    <property type="match status" value="1"/>
</dbReference>
<evidence type="ECO:0000256" key="1">
    <source>
        <dbReference type="SAM" id="MobiDB-lite"/>
    </source>
</evidence>
<proteinExistence type="predicted"/>
<dbReference type="Proteomes" id="UP001258017">
    <property type="component" value="Unassembled WGS sequence"/>
</dbReference>
<feature type="region of interest" description="Disordered" evidence="1">
    <location>
        <begin position="318"/>
        <end position="356"/>
    </location>
</feature>
<dbReference type="PANTHER" id="PTHR46599:SF3">
    <property type="entry name" value="PIGGYBAC TRANSPOSABLE ELEMENT-DERIVED PROTEIN 4"/>
    <property type="match status" value="1"/>
</dbReference>
<sequence length="505" mass="60267">MVGRPVGSINKTKDRTLENYVEAKEKEKEMECRMKVMLKELEVMKKGLEEGFARIAGEMRESLKKQMEQFKRQMRKEREGREEEKRKEKQEWKQEKEGLVERIWILEKEYEKREKEKRKRNIIIREVNFDEINVEKEIENFLQEQLKVAIIIEKVHLIKVEKNTEEKKLTLATLGNWQMKLQVMKKERELKRGIYIDDDLTRRERELQEKVRRAARQEKEKGRKVRIGCYNYADLYLLHSKDKTCTTVQKQSRQQSFSSSVFHKQYTGRTLLFLVEQYNKFFSFVTFYPYNMSEVFAEHIADSLSDYSIHSEDSDVIIEDSDSDVGPRRRSRAVPLQDSSDPDDSDNSTDCEMPTESHNYKEVWSDVDEIPNIPDFTELLMTNGTRVCGTIRQNRGVPESLRHLKWKTGEYRWKRKGEVLVQAWKPKQKVVYMISTIHSAELMKANKTHWKTKQEIIKPHSVTEYNKYMMGVDLADQYLSYYHYHEKNCEVDKEDSVVSFKLRNV</sequence>
<gene>
    <name evidence="3" type="ORF">KPH14_011615</name>
</gene>
<evidence type="ECO:0000313" key="3">
    <source>
        <dbReference type="EMBL" id="KAK2578104.1"/>
    </source>
</evidence>
<comment type="caution">
    <text evidence="3">The sequence shown here is derived from an EMBL/GenBank/DDBJ whole genome shotgun (WGS) entry which is preliminary data.</text>
</comment>
<feature type="domain" description="PiggyBac transposable element-derived protein" evidence="2">
    <location>
        <begin position="377"/>
        <end position="487"/>
    </location>
</feature>
<reference evidence="3" key="1">
    <citation type="submission" date="2021-08" db="EMBL/GenBank/DDBJ databases">
        <authorList>
            <person name="Misof B."/>
            <person name="Oliver O."/>
            <person name="Podsiadlowski L."/>
            <person name="Donath A."/>
            <person name="Peters R."/>
            <person name="Mayer C."/>
            <person name="Rust J."/>
            <person name="Gunkel S."/>
            <person name="Lesny P."/>
            <person name="Martin S."/>
            <person name="Oeyen J.P."/>
            <person name="Petersen M."/>
            <person name="Panagiotis P."/>
            <person name="Wilbrandt J."/>
            <person name="Tanja T."/>
        </authorList>
    </citation>
    <scope>NUCLEOTIDE SEQUENCE</scope>
    <source>
        <strain evidence="3">GBR_01_08_01A</strain>
        <tissue evidence="3">Thorax + abdomen</tissue>
    </source>
</reference>
<reference evidence="3" key="2">
    <citation type="journal article" date="2023" name="Commun. Biol.">
        <title>Intrasexual cuticular hydrocarbon dimorphism in a wasp sheds light on hydrocarbon biosynthesis genes in Hymenoptera.</title>
        <authorList>
            <person name="Moris V.C."/>
            <person name="Podsiadlowski L."/>
            <person name="Martin S."/>
            <person name="Oeyen J.P."/>
            <person name="Donath A."/>
            <person name="Petersen M."/>
            <person name="Wilbrandt J."/>
            <person name="Misof B."/>
            <person name="Liedtke D."/>
            <person name="Thamm M."/>
            <person name="Scheiner R."/>
            <person name="Schmitt T."/>
            <person name="Niehuis O."/>
        </authorList>
    </citation>
    <scope>NUCLEOTIDE SEQUENCE</scope>
    <source>
        <strain evidence="3">GBR_01_08_01A</strain>
    </source>
</reference>
<dbReference type="InterPro" id="IPR029526">
    <property type="entry name" value="PGBD"/>
</dbReference>
<dbReference type="PANTHER" id="PTHR46599">
    <property type="entry name" value="PIGGYBAC TRANSPOSABLE ELEMENT-DERIVED PROTEIN 4"/>
    <property type="match status" value="1"/>
</dbReference>
<feature type="region of interest" description="Disordered" evidence="1">
    <location>
        <begin position="68"/>
        <end position="91"/>
    </location>
</feature>
<dbReference type="EMBL" id="JAIFRP010000590">
    <property type="protein sequence ID" value="KAK2578104.1"/>
    <property type="molecule type" value="Genomic_DNA"/>
</dbReference>
<accession>A0AAD9VKR9</accession>
<dbReference type="AlphaFoldDB" id="A0AAD9VKR9"/>
<feature type="compositionally biased region" description="Acidic residues" evidence="1">
    <location>
        <begin position="340"/>
        <end position="349"/>
    </location>
</feature>